<evidence type="ECO:0000256" key="5">
    <source>
        <dbReference type="ARBA" id="ARBA00022837"/>
    </source>
</evidence>
<gene>
    <name evidence="8" type="ORF">RFH988_LOCUS28715</name>
</gene>
<keyword evidence="4" id="KW-0677">Repeat</keyword>
<reference evidence="8" key="1">
    <citation type="submission" date="2021-02" db="EMBL/GenBank/DDBJ databases">
        <authorList>
            <person name="Nowell W R."/>
        </authorList>
    </citation>
    <scope>NUCLEOTIDE SEQUENCE</scope>
</reference>
<dbReference type="InterPro" id="IPR011992">
    <property type="entry name" value="EF-hand-dom_pair"/>
</dbReference>
<evidence type="ECO:0000259" key="7">
    <source>
        <dbReference type="PROSITE" id="PS50222"/>
    </source>
</evidence>
<evidence type="ECO:0000256" key="6">
    <source>
        <dbReference type="ARBA" id="ARBA00023288"/>
    </source>
</evidence>
<keyword evidence="5" id="KW-0106">Calcium</keyword>
<organism evidence="8 9">
    <name type="scientific">Rotaria sordida</name>
    <dbReference type="NCBI Taxonomy" id="392033"/>
    <lineage>
        <taxon>Eukaryota</taxon>
        <taxon>Metazoa</taxon>
        <taxon>Spiralia</taxon>
        <taxon>Gnathifera</taxon>
        <taxon>Rotifera</taxon>
        <taxon>Eurotatoria</taxon>
        <taxon>Bdelloidea</taxon>
        <taxon>Philodinida</taxon>
        <taxon>Philodinidae</taxon>
        <taxon>Rotaria</taxon>
    </lineage>
</organism>
<feature type="domain" description="EF-hand" evidence="7">
    <location>
        <begin position="49"/>
        <end position="84"/>
    </location>
</feature>
<dbReference type="OrthoDB" id="26525at2759"/>
<evidence type="ECO:0000256" key="3">
    <source>
        <dbReference type="ARBA" id="ARBA00022723"/>
    </source>
</evidence>
<keyword evidence="2" id="KW-0519">Myristate</keyword>
<keyword evidence="6" id="KW-0449">Lipoprotein</keyword>
<dbReference type="PANTHER" id="PTHR23055">
    <property type="entry name" value="CALCIUM BINDING PROTEINS"/>
    <property type="match status" value="1"/>
</dbReference>
<keyword evidence="3" id="KW-0479">Metal-binding</keyword>
<evidence type="ECO:0000313" key="9">
    <source>
        <dbReference type="Proteomes" id="UP000663882"/>
    </source>
</evidence>
<proteinExistence type="inferred from homology"/>
<dbReference type="EMBL" id="CAJNOO010002587">
    <property type="protein sequence ID" value="CAF1281301.1"/>
    <property type="molecule type" value="Genomic_DNA"/>
</dbReference>
<dbReference type="AlphaFoldDB" id="A0A815C2D9"/>
<dbReference type="Pfam" id="PF13499">
    <property type="entry name" value="EF-hand_7"/>
    <property type="match status" value="1"/>
</dbReference>
<name>A0A815C2D9_9BILA</name>
<evidence type="ECO:0000256" key="2">
    <source>
        <dbReference type="ARBA" id="ARBA00022707"/>
    </source>
</evidence>
<dbReference type="CDD" id="cd00051">
    <property type="entry name" value="EFh"/>
    <property type="match status" value="1"/>
</dbReference>
<comment type="similarity">
    <text evidence="1">Belongs to the recoverin family.</text>
</comment>
<sequence>MAVLKANTKLSEHEIQHFYDRFKSECPSGKMNKQQFYKFYEEIMGSKMQHSDAAEYAFTMIDTNHDESIDFTEFVLFFGMEKKRDLDSRLEMMFEITDTSRDGFISYDEMVNIMQKATLVYATINFIQVSKIQKLF</sequence>
<dbReference type="GO" id="GO:0005509">
    <property type="term" value="F:calcium ion binding"/>
    <property type="evidence" value="ECO:0007669"/>
    <property type="project" value="InterPro"/>
</dbReference>
<dbReference type="Gene3D" id="1.10.238.10">
    <property type="entry name" value="EF-hand"/>
    <property type="match status" value="1"/>
</dbReference>
<comment type="caution">
    <text evidence="8">The sequence shown here is derived from an EMBL/GenBank/DDBJ whole genome shotgun (WGS) entry which is preliminary data.</text>
</comment>
<dbReference type="PRINTS" id="PR00450">
    <property type="entry name" value="RECOVERIN"/>
</dbReference>
<dbReference type="SMART" id="SM00054">
    <property type="entry name" value="EFh"/>
    <property type="match status" value="2"/>
</dbReference>
<dbReference type="InterPro" id="IPR002048">
    <property type="entry name" value="EF_hand_dom"/>
</dbReference>
<dbReference type="InterPro" id="IPR028846">
    <property type="entry name" value="Recoverin"/>
</dbReference>
<dbReference type="PROSITE" id="PS00018">
    <property type="entry name" value="EF_HAND_1"/>
    <property type="match status" value="1"/>
</dbReference>
<dbReference type="SUPFAM" id="SSF47473">
    <property type="entry name" value="EF-hand"/>
    <property type="match status" value="1"/>
</dbReference>
<evidence type="ECO:0000256" key="4">
    <source>
        <dbReference type="ARBA" id="ARBA00022737"/>
    </source>
</evidence>
<dbReference type="InterPro" id="IPR018247">
    <property type="entry name" value="EF_Hand_1_Ca_BS"/>
</dbReference>
<dbReference type="PROSITE" id="PS50222">
    <property type="entry name" value="EF_HAND_2"/>
    <property type="match status" value="2"/>
</dbReference>
<protein>
    <recommendedName>
        <fullName evidence="7">EF-hand domain-containing protein</fullName>
    </recommendedName>
</protein>
<evidence type="ECO:0000313" key="8">
    <source>
        <dbReference type="EMBL" id="CAF1281301.1"/>
    </source>
</evidence>
<accession>A0A815C2D9</accession>
<feature type="domain" description="EF-hand" evidence="7">
    <location>
        <begin position="85"/>
        <end position="120"/>
    </location>
</feature>
<dbReference type="Proteomes" id="UP000663882">
    <property type="component" value="Unassembled WGS sequence"/>
</dbReference>
<evidence type="ECO:0000256" key="1">
    <source>
        <dbReference type="ARBA" id="ARBA00006049"/>
    </source>
</evidence>
<dbReference type="PANTHER" id="PTHR23055:SF178">
    <property type="entry name" value="NEUROCALCIN HOMOLOG"/>
    <property type="match status" value="1"/>
</dbReference>